<dbReference type="Pfam" id="PF13424">
    <property type="entry name" value="TPR_12"/>
    <property type="match status" value="1"/>
</dbReference>
<proteinExistence type="predicted"/>
<keyword evidence="3" id="KW-1185">Reference proteome</keyword>
<dbReference type="InterPro" id="IPR011990">
    <property type="entry name" value="TPR-like_helical_dom_sf"/>
</dbReference>
<gene>
    <name evidence="2" type="ORF">PAL_GLEAN10007899</name>
</gene>
<reference evidence="3" key="1">
    <citation type="journal article" date="2013" name="Science">
        <title>Comparative analysis of bat genomes provides insight into the evolution of flight and immunity.</title>
        <authorList>
            <person name="Zhang G."/>
            <person name="Cowled C."/>
            <person name="Shi Z."/>
            <person name="Huang Z."/>
            <person name="Bishop-Lilly K.A."/>
            <person name="Fang X."/>
            <person name="Wynne J.W."/>
            <person name="Xiong Z."/>
            <person name="Baker M.L."/>
            <person name="Zhao W."/>
            <person name="Tachedjian M."/>
            <person name="Zhu Y."/>
            <person name="Zhou P."/>
            <person name="Jiang X."/>
            <person name="Ng J."/>
            <person name="Yang L."/>
            <person name="Wu L."/>
            <person name="Xiao J."/>
            <person name="Feng Y."/>
            <person name="Chen Y."/>
            <person name="Sun X."/>
            <person name="Zhang Y."/>
            <person name="Marsh G.A."/>
            <person name="Crameri G."/>
            <person name="Broder C.C."/>
            <person name="Frey K.G."/>
            <person name="Wang L.F."/>
            <person name="Wang J."/>
        </authorList>
    </citation>
    <scope>NUCLEOTIDE SEQUENCE [LARGE SCALE GENOMIC DNA]</scope>
</reference>
<dbReference type="PROSITE" id="PS50005">
    <property type="entry name" value="TPR"/>
    <property type="match status" value="3"/>
</dbReference>
<organism evidence="2 3">
    <name type="scientific">Pteropus alecto</name>
    <name type="common">Black flying fox</name>
    <dbReference type="NCBI Taxonomy" id="9402"/>
    <lineage>
        <taxon>Eukaryota</taxon>
        <taxon>Metazoa</taxon>
        <taxon>Chordata</taxon>
        <taxon>Craniata</taxon>
        <taxon>Vertebrata</taxon>
        <taxon>Euteleostomi</taxon>
        <taxon>Mammalia</taxon>
        <taxon>Eutheria</taxon>
        <taxon>Laurasiatheria</taxon>
        <taxon>Chiroptera</taxon>
        <taxon>Yinpterochiroptera</taxon>
        <taxon>Pteropodoidea</taxon>
        <taxon>Pteropodidae</taxon>
        <taxon>Pteropodinae</taxon>
        <taxon>Pteropus</taxon>
    </lineage>
</organism>
<dbReference type="InParanoid" id="L5L4R7"/>
<feature type="repeat" description="TPR" evidence="1">
    <location>
        <begin position="129"/>
        <end position="162"/>
    </location>
</feature>
<accession>L5L4R7</accession>
<dbReference type="PANTHER" id="PTHR10098:SF108">
    <property type="entry name" value="TETRATRICOPEPTIDE REPEAT PROTEIN 28"/>
    <property type="match status" value="1"/>
</dbReference>
<protein>
    <submittedName>
        <fullName evidence="2">Tetratricopeptide repeat protein 28</fullName>
    </submittedName>
</protein>
<dbReference type="PANTHER" id="PTHR10098">
    <property type="entry name" value="RAPSYN-RELATED"/>
    <property type="match status" value="1"/>
</dbReference>
<dbReference type="FunFam" id="1.25.40.10:FF:000040">
    <property type="entry name" value="Tetratricopeptide repeat domain 28"/>
    <property type="match status" value="1"/>
</dbReference>
<dbReference type="AlphaFoldDB" id="L5L4R7"/>
<evidence type="ECO:0000256" key="1">
    <source>
        <dbReference type="PROSITE-ProRule" id="PRU00339"/>
    </source>
</evidence>
<name>L5L4R7_PTEAL</name>
<dbReference type="EMBL" id="KB030308">
    <property type="protein sequence ID" value="ELK18632.1"/>
    <property type="molecule type" value="Genomic_DNA"/>
</dbReference>
<evidence type="ECO:0000313" key="2">
    <source>
        <dbReference type="EMBL" id="ELK18632.1"/>
    </source>
</evidence>
<sequence>MVEAAMKSPMRDSLEPTYQQLQKMKLDKSPFVVVSVVGQELLTAGHHGASVVVLEAALKIGTCSLKLRGSVFSALSSAYWSLGNTEKSTGYMQQDLDVAKTLGNYREALTNHRHQLVLAMKLKDREAASSALSSLGHVYTAIGDYPNALASHKQCVLLAKQSKDELSEARELGNMGAVYIAMGDFENAVQCHEQHLKIAKDLGNKREEARAYSNLGSAYHYRRNFDKAMSYHNYVLELAQELMEKAIEMRAYAGLGHAARCMQDLERAKQYHEQQLGIAEDLKDRAAEGRASSNLGKDRIACKVQGQCHRLGIARVAHCLLQKSVYLYSKESPHYVCCVFPWSLPAVNHMIFPVITVL</sequence>
<evidence type="ECO:0000313" key="3">
    <source>
        <dbReference type="Proteomes" id="UP000010552"/>
    </source>
</evidence>
<dbReference type="SMART" id="SM00028">
    <property type="entry name" value="TPR"/>
    <property type="match status" value="4"/>
</dbReference>
<dbReference type="SUPFAM" id="SSF48452">
    <property type="entry name" value="TPR-like"/>
    <property type="match status" value="1"/>
</dbReference>
<dbReference type="Gene3D" id="1.25.40.10">
    <property type="entry name" value="Tetratricopeptide repeat domain"/>
    <property type="match status" value="1"/>
</dbReference>
<dbReference type="Pfam" id="PF13176">
    <property type="entry name" value="TPR_7"/>
    <property type="match status" value="2"/>
</dbReference>
<dbReference type="Proteomes" id="UP000010552">
    <property type="component" value="Unassembled WGS sequence"/>
</dbReference>
<keyword evidence="1" id="KW-0802">TPR repeat</keyword>
<feature type="repeat" description="TPR" evidence="1">
    <location>
        <begin position="169"/>
        <end position="202"/>
    </location>
</feature>
<dbReference type="STRING" id="9402.L5L4R7"/>
<dbReference type="InterPro" id="IPR019734">
    <property type="entry name" value="TPR_rpt"/>
</dbReference>
<feature type="repeat" description="TPR" evidence="1">
    <location>
        <begin position="209"/>
        <end position="242"/>
    </location>
</feature>